<dbReference type="AlphaFoldDB" id="A0AAV3A2P1"/>
<keyword evidence="11" id="KW-0325">Glycoprotein</keyword>
<evidence type="ECO:0000256" key="8">
    <source>
        <dbReference type="ARBA" id="ARBA00023136"/>
    </source>
</evidence>
<comment type="caution">
    <text evidence="16">The sequence shown here is derived from an EMBL/GenBank/DDBJ whole genome shotgun (WGS) entry which is preliminary data.</text>
</comment>
<dbReference type="GO" id="GO:0004984">
    <property type="term" value="F:olfactory receptor activity"/>
    <property type="evidence" value="ECO:0007669"/>
    <property type="project" value="InterPro"/>
</dbReference>
<evidence type="ECO:0000256" key="6">
    <source>
        <dbReference type="ARBA" id="ARBA00022989"/>
    </source>
</evidence>
<accession>A0AAV3A2P1</accession>
<dbReference type="PRINTS" id="PR00237">
    <property type="entry name" value="GPCRRHODOPSN"/>
</dbReference>
<reference evidence="16" key="1">
    <citation type="thesis" date="2020" institute="ProQuest LLC" country="789 East Eisenhower Parkway, Ann Arbor, MI, USA">
        <title>Comparative Genomics and Chromosome Evolution.</title>
        <authorList>
            <person name="Mudd A.B."/>
        </authorList>
    </citation>
    <scope>NUCLEOTIDE SEQUENCE</scope>
    <source>
        <strain evidence="16">1538</strain>
        <tissue evidence="16">Blood</tissue>
    </source>
</reference>
<dbReference type="PANTHER" id="PTHR24242">
    <property type="entry name" value="G-PROTEIN COUPLED RECEPTOR"/>
    <property type="match status" value="1"/>
</dbReference>
<dbReference type="GO" id="GO:0005886">
    <property type="term" value="C:plasma membrane"/>
    <property type="evidence" value="ECO:0007669"/>
    <property type="project" value="UniProtKB-SubCell"/>
</dbReference>
<protein>
    <recommendedName>
        <fullName evidence="14">Olfactory receptor</fullName>
    </recommendedName>
</protein>
<keyword evidence="2 14" id="KW-1003">Cell membrane</keyword>
<feature type="transmembrane region" description="Helical" evidence="14">
    <location>
        <begin position="12"/>
        <end position="40"/>
    </location>
</feature>
<evidence type="ECO:0000256" key="4">
    <source>
        <dbReference type="ARBA" id="ARBA00022692"/>
    </source>
</evidence>
<dbReference type="Gene3D" id="1.20.1070.10">
    <property type="entry name" value="Rhodopsin 7-helix transmembrane proteins"/>
    <property type="match status" value="1"/>
</dbReference>
<dbReference type="Pfam" id="PF13853">
    <property type="entry name" value="7tm_4"/>
    <property type="match status" value="1"/>
</dbReference>
<dbReference type="FunFam" id="1.20.1070.10:FF:000015">
    <property type="entry name" value="Olfactory receptor"/>
    <property type="match status" value="1"/>
</dbReference>
<feature type="transmembrane region" description="Helical" evidence="14">
    <location>
        <begin position="60"/>
        <end position="86"/>
    </location>
</feature>
<feature type="transmembrane region" description="Helical" evidence="14">
    <location>
        <begin position="158"/>
        <end position="180"/>
    </location>
</feature>
<evidence type="ECO:0000256" key="7">
    <source>
        <dbReference type="ARBA" id="ARBA00023040"/>
    </source>
</evidence>
<comment type="subcellular location">
    <subcellularLocation>
        <location evidence="1 14">Cell membrane</location>
        <topology evidence="1 14">Multi-pass membrane protein</topology>
    </subcellularLocation>
</comment>
<feature type="transmembrane region" description="Helical" evidence="14">
    <location>
        <begin position="120"/>
        <end position="146"/>
    </location>
</feature>
<evidence type="ECO:0000256" key="10">
    <source>
        <dbReference type="ARBA" id="ARBA00023170"/>
    </source>
</evidence>
<keyword evidence="4 13" id="KW-0812">Transmembrane</keyword>
<keyword evidence="5 14" id="KW-0552">Olfaction</keyword>
<feature type="transmembrane region" description="Helical" evidence="14">
    <location>
        <begin position="192"/>
        <end position="212"/>
    </location>
</feature>
<keyword evidence="7 13" id="KW-0297">G-protein coupled receptor</keyword>
<evidence type="ECO:0000256" key="13">
    <source>
        <dbReference type="RuleBase" id="RU000688"/>
    </source>
</evidence>
<keyword evidence="8 14" id="KW-0472">Membrane</keyword>
<dbReference type="EMBL" id="DYDO01000011">
    <property type="protein sequence ID" value="DBA16358.1"/>
    <property type="molecule type" value="Genomic_DNA"/>
</dbReference>
<dbReference type="InterPro" id="IPR050939">
    <property type="entry name" value="Olfactory_GPCR1"/>
</dbReference>
<keyword evidence="12 13" id="KW-0807">Transducer</keyword>
<dbReference type="InterPro" id="IPR000276">
    <property type="entry name" value="GPCR_Rhodpsn"/>
</dbReference>
<keyword evidence="9" id="KW-1015">Disulfide bond</keyword>
<organism evidence="16 17">
    <name type="scientific">Pyxicephalus adspersus</name>
    <name type="common">African bullfrog</name>
    <dbReference type="NCBI Taxonomy" id="30357"/>
    <lineage>
        <taxon>Eukaryota</taxon>
        <taxon>Metazoa</taxon>
        <taxon>Chordata</taxon>
        <taxon>Craniata</taxon>
        <taxon>Vertebrata</taxon>
        <taxon>Euteleostomi</taxon>
        <taxon>Amphibia</taxon>
        <taxon>Batrachia</taxon>
        <taxon>Anura</taxon>
        <taxon>Neobatrachia</taxon>
        <taxon>Ranoidea</taxon>
        <taxon>Pyxicephalidae</taxon>
        <taxon>Pyxicephalinae</taxon>
        <taxon>Pyxicephalus</taxon>
    </lineage>
</organism>
<keyword evidence="6 14" id="KW-1133">Transmembrane helix</keyword>
<dbReference type="SUPFAM" id="SSF81321">
    <property type="entry name" value="Family A G protein-coupled receptor-like"/>
    <property type="match status" value="1"/>
</dbReference>
<evidence type="ECO:0000259" key="15">
    <source>
        <dbReference type="PROSITE" id="PS50262"/>
    </source>
</evidence>
<dbReference type="InterPro" id="IPR000725">
    <property type="entry name" value="Olfact_rcpt"/>
</dbReference>
<dbReference type="PROSITE" id="PS00237">
    <property type="entry name" value="G_PROTEIN_RECEP_F1_1"/>
    <property type="match status" value="1"/>
</dbReference>
<feature type="domain" description="G-protein coupled receptors family 1 profile" evidence="15">
    <location>
        <begin position="1"/>
        <end position="210"/>
    </location>
</feature>
<name>A0AAV3A2P1_PYXAD</name>
<evidence type="ECO:0000256" key="9">
    <source>
        <dbReference type="ARBA" id="ARBA00023157"/>
    </source>
</evidence>
<evidence type="ECO:0000256" key="5">
    <source>
        <dbReference type="ARBA" id="ARBA00022725"/>
    </source>
</evidence>
<evidence type="ECO:0000256" key="1">
    <source>
        <dbReference type="ARBA" id="ARBA00004651"/>
    </source>
</evidence>
<comment type="similarity">
    <text evidence="13">Belongs to the G-protein coupled receptor 1 family.</text>
</comment>
<evidence type="ECO:0000256" key="3">
    <source>
        <dbReference type="ARBA" id="ARBA00022606"/>
    </source>
</evidence>
<evidence type="ECO:0000256" key="14">
    <source>
        <dbReference type="RuleBase" id="RU363047"/>
    </source>
</evidence>
<sequence>MLADLLNKEKKISFIGCLLQAYCLHALGAAECYILTIMAYDRYLAICKPLQYPSIMTTRLYQILIAACVIGGFISPVIEVILISLLPFCGPNLIENVFCDFPPLISLACTDTKLYILVEFVVSSFIILLSFAFVLLSYIRVIFVIVKIKSKVGRQKTFSTCGAHLIVVTLFFGSIGFMYLRIAKSDSVDYDRAVGLTYAVFTPLANPIIYGLRNHEIKSYLHRQSQLFHILIPKYLKFSH</sequence>
<evidence type="ECO:0000256" key="11">
    <source>
        <dbReference type="ARBA" id="ARBA00023180"/>
    </source>
</evidence>
<dbReference type="PROSITE" id="PS50262">
    <property type="entry name" value="G_PROTEIN_RECEP_F1_2"/>
    <property type="match status" value="1"/>
</dbReference>
<dbReference type="Proteomes" id="UP001181693">
    <property type="component" value="Unassembled WGS sequence"/>
</dbReference>
<dbReference type="GO" id="GO:0004930">
    <property type="term" value="F:G protein-coupled receptor activity"/>
    <property type="evidence" value="ECO:0007669"/>
    <property type="project" value="UniProtKB-KW"/>
</dbReference>
<evidence type="ECO:0000313" key="16">
    <source>
        <dbReference type="EMBL" id="DBA16358.1"/>
    </source>
</evidence>
<proteinExistence type="inferred from homology"/>
<dbReference type="PRINTS" id="PR00245">
    <property type="entry name" value="OLFACTORYR"/>
</dbReference>
<keyword evidence="3 14" id="KW-0716">Sensory transduction</keyword>
<evidence type="ECO:0000313" key="17">
    <source>
        <dbReference type="Proteomes" id="UP001181693"/>
    </source>
</evidence>
<dbReference type="PANTHER" id="PTHR24242:SF227">
    <property type="entry name" value="OLFACTORY RECEPTOR"/>
    <property type="match status" value="1"/>
</dbReference>
<evidence type="ECO:0000256" key="2">
    <source>
        <dbReference type="ARBA" id="ARBA00022475"/>
    </source>
</evidence>
<keyword evidence="17" id="KW-1185">Reference proteome</keyword>
<gene>
    <name evidence="16" type="ORF">GDO54_003758</name>
</gene>
<keyword evidence="10 13" id="KW-0675">Receptor</keyword>
<evidence type="ECO:0000256" key="12">
    <source>
        <dbReference type="ARBA" id="ARBA00023224"/>
    </source>
</evidence>
<dbReference type="InterPro" id="IPR017452">
    <property type="entry name" value="GPCR_Rhodpsn_7TM"/>
</dbReference>